<name>A0AAN6MHH2_9PEZI</name>
<evidence type="ECO:0000256" key="1">
    <source>
        <dbReference type="SAM" id="MobiDB-lite"/>
    </source>
</evidence>
<comment type="caution">
    <text evidence="2">The sequence shown here is derived from an EMBL/GenBank/DDBJ whole genome shotgun (WGS) entry which is preliminary data.</text>
</comment>
<protein>
    <submittedName>
        <fullName evidence="2">Uncharacterized protein</fullName>
    </submittedName>
</protein>
<feature type="region of interest" description="Disordered" evidence="1">
    <location>
        <begin position="214"/>
        <end position="242"/>
    </location>
</feature>
<sequence length="356" mass="39047">MASFDELFILLPAFRAAVCREHHGTVTAKSAISYIGSYHGHLGAPAEGLLAADVHEIRFPDTAIPAIDGLPVWADGKKCVQCGYIRRLHHHIQQHCRSEHGWVNPRGRGGKPGAGPAGGLGEAWVDGVHCQRFGQTGALQRLFEVVPPAGQGGQGGSGAGDTNSDDNSSSRTVAIRAMIEASDQSRLSANMWVRRTGWPRHLRGFDRTWLTTTTRRPAAAVEEDQGEDDEGSDQEVGQEEAAGSEAALAVTLLAVERVVVGSAAVNFIERREAGGTTNEKPFNAAQKGQTMVKYVEAWKSVMAYIWRTWGLEAVEVVNEPEEEGAEDSEAEQRYGQRDRQRHGQRYGQRRRQQYRR</sequence>
<organism evidence="2 3">
    <name type="scientific">Staphylotrichum tortipilum</name>
    <dbReference type="NCBI Taxonomy" id="2831512"/>
    <lineage>
        <taxon>Eukaryota</taxon>
        <taxon>Fungi</taxon>
        <taxon>Dikarya</taxon>
        <taxon>Ascomycota</taxon>
        <taxon>Pezizomycotina</taxon>
        <taxon>Sordariomycetes</taxon>
        <taxon>Sordariomycetidae</taxon>
        <taxon>Sordariales</taxon>
        <taxon>Chaetomiaceae</taxon>
        <taxon>Staphylotrichum</taxon>
    </lineage>
</organism>
<dbReference type="EMBL" id="MU855648">
    <property type="protein sequence ID" value="KAK3900669.1"/>
    <property type="molecule type" value="Genomic_DNA"/>
</dbReference>
<dbReference type="AlphaFoldDB" id="A0AAN6MHH2"/>
<feature type="compositionally biased region" description="Low complexity" evidence="1">
    <location>
        <begin position="160"/>
        <end position="170"/>
    </location>
</feature>
<accession>A0AAN6MHH2</accession>
<feature type="region of interest" description="Disordered" evidence="1">
    <location>
        <begin position="147"/>
        <end position="170"/>
    </location>
</feature>
<proteinExistence type="predicted"/>
<dbReference type="Proteomes" id="UP001303889">
    <property type="component" value="Unassembled WGS sequence"/>
</dbReference>
<gene>
    <name evidence="2" type="ORF">C8A05DRAFT_45527</name>
</gene>
<feature type="compositionally biased region" description="Basic residues" evidence="1">
    <location>
        <begin position="339"/>
        <end position="356"/>
    </location>
</feature>
<evidence type="ECO:0000313" key="2">
    <source>
        <dbReference type="EMBL" id="KAK3900669.1"/>
    </source>
</evidence>
<reference evidence="2" key="2">
    <citation type="submission" date="2023-05" db="EMBL/GenBank/DDBJ databases">
        <authorList>
            <consortium name="Lawrence Berkeley National Laboratory"/>
            <person name="Steindorff A."/>
            <person name="Hensen N."/>
            <person name="Bonometti L."/>
            <person name="Westerberg I."/>
            <person name="Brannstrom I.O."/>
            <person name="Guillou S."/>
            <person name="Cros-Aarteil S."/>
            <person name="Calhoun S."/>
            <person name="Haridas S."/>
            <person name="Kuo A."/>
            <person name="Mondo S."/>
            <person name="Pangilinan J."/>
            <person name="Riley R."/>
            <person name="Labutti K."/>
            <person name="Andreopoulos B."/>
            <person name="Lipzen A."/>
            <person name="Chen C."/>
            <person name="Yanf M."/>
            <person name="Daum C."/>
            <person name="Ng V."/>
            <person name="Clum A."/>
            <person name="Ohm R."/>
            <person name="Martin F."/>
            <person name="Silar P."/>
            <person name="Natvig D."/>
            <person name="Lalanne C."/>
            <person name="Gautier V."/>
            <person name="Ament-Velasquez S.L."/>
            <person name="Kruys A."/>
            <person name="Hutchinson M.I."/>
            <person name="Powell A.J."/>
            <person name="Barry K."/>
            <person name="Miller A.N."/>
            <person name="Grigoriev I.V."/>
            <person name="Debuchy R."/>
            <person name="Gladieux P."/>
            <person name="Thoren M.H."/>
            <person name="Johannesson H."/>
        </authorList>
    </citation>
    <scope>NUCLEOTIDE SEQUENCE</scope>
    <source>
        <strain evidence="2">CBS 103.79</strain>
    </source>
</reference>
<feature type="compositionally biased region" description="Acidic residues" evidence="1">
    <location>
        <begin position="319"/>
        <end position="329"/>
    </location>
</feature>
<feature type="region of interest" description="Disordered" evidence="1">
    <location>
        <begin position="319"/>
        <end position="356"/>
    </location>
</feature>
<evidence type="ECO:0000313" key="3">
    <source>
        <dbReference type="Proteomes" id="UP001303889"/>
    </source>
</evidence>
<reference evidence="2" key="1">
    <citation type="journal article" date="2023" name="Mol. Phylogenet. Evol.">
        <title>Genome-scale phylogeny and comparative genomics of the fungal order Sordariales.</title>
        <authorList>
            <person name="Hensen N."/>
            <person name="Bonometti L."/>
            <person name="Westerberg I."/>
            <person name="Brannstrom I.O."/>
            <person name="Guillou S."/>
            <person name="Cros-Aarteil S."/>
            <person name="Calhoun S."/>
            <person name="Haridas S."/>
            <person name="Kuo A."/>
            <person name="Mondo S."/>
            <person name="Pangilinan J."/>
            <person name="Riley R."/>
            <person name="LaButti K."/>
            <person name="Andreopoulos B."/>
            <person name="Lipzen A."/>
            <person name="Chen C."/>
            <person name="Yan M."/>
            <person name="Daum C."/>
            <person name="Ng V."/>
            <person name="Clum A."/>
            <person name="Steindorff A."/>
            <person name="Ohm R.A."/>
            <person name="Martin F."/>
            <person name="Silar P."/>
            <person name="Natvig D.O."/>
            <person name="Lalanne C."/>
            <person name="Gautier V."/>
            <person name="Ament-Velasquez S.L."/>
            <person name="Kruys A."/>
            <person name="Hutchinson M.I."/>
            <person name="Powell A.J."/>
            <person name="Barry K."/>
            <person name="Miller A.N."/>
            <person name="Grigoriev I.V."/>
            <person name="Debuchy R."/>
            <person name="Gladieux P."/>
            <person name="Hiltunen Thoren M."/>
            <person name="Johannesson H."/>
        </authorList>
    </citation>
    <scope>NUCLEOTIDE SEQUENCE</scope>
    <source>
        <strain evidence="2">CBS 103.79</strain>
    </source>
</reference>
<feature type="compositionally biased region" description="Gly residues" evidence="1">
    <location>
        <begin position="150"/>
        <end position="159"/>
    </location>
</feature>
<feature type="compositionally biased region" description="Acidic residues" evidence="1">
    <location>
        <begin position="221"/>
        <end position="238"/>
    </location>
</feature>
<keyword evidence="3" id="KW-1185">Reference proteome</keyword>